<dbReference type="Pfam" id="PF09697">
    <property type="entry name" value="Porph_ging"/>
    <property type="match status" value="1"/>
</dbReference>
<protein>
    <recommendedName>
        <fullName evidence="4">GLPGLI family protein</fullName>
    </recommendedName>
</protein>
<feature type="chain" id="PRO_5005358713" description="GLPGLI family protein" evidence="1">
    <location>
        <begin position="25"/>
        <end position="282"/>
    </location>
</feature>
<dbReference type="PATRIC" id="fig|1189619.4.peg.1780"/>
<feature type="signal peptide" evidence="1">
    <location>
        <begin position="1"/>
        <end position="24"/>
    </location>
</feature>
<sequence length="282" mass="32956">MKIFPSLSTAFFCLFIFSFSISTAQELTDKFKYKATYELTWQIDSTNAESIQNETMLLFTGAGYSRFSSQGHHIEDSIQRVYKERERTPQSFSEMRSKISETKFKYYINKKLADREINFQEEIVKDYYEYSEDLSSIEWNILPETKDISGFAVQKAKTSYAGRNYTAWFTSEIPIPDGPYKFNGLPGLIIKIADEKEYYVFKLTGFKSLKEPIFDTESDEDYLEVDKNKFREIKEEYNVDPIAALGRSGMTISFKSGLGQKEKMMKEHRKELKKQNNPIELK</sequence>
<dbReference type="NCBIfam" id="TIGR01200">
    <property type="entry name" value="GLPGLI"/>
    <property type="match status" value="1"/>
</dbReference>
<name>N1WVD4_9FLAO</name>
<keyword evidence="1" id="KW-0732">Signal</keyword>
<evidence type="ECO:0008006" key="4">
    <source>
        <dbReference type="Google" id="ProtNLM"/>
    </source>
</evidence>
<evidence type="ECO:0000256" key="1">
    <source>
        <dbReference type="SAM" id="SignalP"/>
    </source>
</evidence>
<accession>N1WVD4</accession>
<keyword evidence="3" id="KW-1185">Reference proteome</keyword>
<dbReference type="AlphaFoldDB" id="N1WVD4"/>
<dbReference type="Proteomes" id="UP000012317">
    <property type="component" value="Unassembled WGS sequence"/>
</dbReference>
<proteinExistence type="predicted"/>
<dbReference type="RefSeq" id="WP_003440190.1">
    <property type="nucleotide sequence ID" value="NZ_APLF01000008.1"/>
</dbReference>
<organism evidence="2 3">
    <name type="scientific">Psychroflexus gondwanensis ACAM 44</name>
    <dbReference type="NCBI Taxonomy" id="1189619"/>
    <lineage>
        <taxon>Bacteria</taxon>
        <taxon>Pseudomonadati</taxon>
        <taxon>Bacteroidota</taxon>
        <taxon>Flavobacteriia</taxon>
        <taxon>Flavobacteriales</taxon>
        <taxon>Flavobacteriaceae</taxon>
        <taxon>Psychroflexus</taxon>
    </lineage>
</organism>
<dbReference type="eggNOG" id="ENOG5032HD5">
    <property type="taxonomic scope" value="Bacteria"/>
</dbReference>
<evidence type="ECO:0000313" key="3">
    <source>
        <dbReference type="Proteomes" id="UP000012317"/>
    </source>
</evidence>
<comment type="caution">
    <text evidence="2">The sequence shown here is derived from an EMBL/GenBank/DDBJ whole genome shotgun (WGS) entry which is preliminary data.</text>
</comment>
<dbReference type="InterPro" id="IPR005901">
    <property type="entry name" value="GLPGLI"/>
</dbReference>
<dbReference type="STRING" id="1189619.pgond44_08647"/>
<gene>
    <name evidence="2" type="ORF">pgond44_08647</name>
</gene>
<reference evidence="2 3" key="1">
    <citation type="journal article" date="2014" name="Genome Biol. Evol.">
        <title>Extensive gene acquisition in the extremely psychrophilic bacterial species Psychroflexus torquis and the link to sea-ice ecosystem specialism.</title>
        <authorList>
            <person name="Feng S."/>
            <person name="Powell S.M."/>
            <person name="Wilson R."/>
            <person name="Bowman J.P."/>
        </authorList>
    </citation>
    <scope>NUCLEOTIDE SEQUENCE [LARGE SCALE GENOMIC DNA]</scope>
    <source>
        <strain evidence="2 3">ACAM 44</strain>
    </source>
</reference>
<dbReference type="EMBL" id="APLF01000008">
    <property type="protein sequence ID" value="EMY81064.1"/>
    <property type="molecule type" value="Genomic_DNA"/>
</dbReference>
<evidence type="ECO:0000313" key="2">
    <source>
        <dbReference type="EMBL" id="EMY81064.1"/>
    </source>
</evidence>